<feature type="region of interest" description="Disordered" evidence="1">
    <location>
        <begin position="361"/>
        <end position="384"/>
    </location>
</feature>
<dbReference type="Proteomes" id="UP001187531">
    <property type="component" value="Unassembled WGS sequence"/>
</dbReference>
<gene>
    <name evidence="2" type="ORF">QYM36_001945</name>
</gene>
<accession>A0AA88IKM3</accession>
<dbReference type="AlphaFoldDB" id="A0AA88IKM3"/>
<dbReference type="EMBL" id="JAVRJZ010000004">
    <property type="protein sequence ID" value="KAK2723442.1"/>
    <property type="molecule type" value="Genomic_DNA"/>
</dbReference>
<organism evidence="2 3">
    <name type="scientific">Artemia franciscana</name>
    <name type="common">Brine shrimp</name>
    <name type="synonym">Artemia sanfranciscana</name>
    <dbReference type="NCBI Taxonomy" id="6661"/>
    <lineage>
        <taxon>Eukaryota</taxon>
        <taxon>Metazoa</taxon>
        <taxon>Ecdysozoa</taxon>
        <taxon>Arthropoda</taxon>
        <taxon>Crustacea</taxon>
        <taxon>Branchiopoda</taxon>
        <taxon>Anostraca</taxon>
        <taxon>Artemiidae</taxon>
        <taxon>Artemia</taxon>
    </lineage>
</organism>
<evidence type="ECO:0000313" key="3">
    <source>
        <dbReference type="Proteomes" id="UP001187531"/>
    </source>
</evidence>
<reference evidence="2" key="1">
    <citation type="submission" date="2023-07" db="EMBL/GenBank/DDBJ databases">
        <title>Chromosome-level genome assembly of Artemia franciscana.</title>
        <authorList>
            <person name="Jo E."/>
        </authorList>
    </citation>
    <scope>NUCLEOTIDE SEQUENCE</scope>
    <source>
        <tissue evidence="2">Whole body</tissue>
    </source>
</reference>
<name>A0AA88IKM3_ARTSF</name>
<sequence>MLNQPKYKKEVQRQPIQKPELKIKENIVCQPERSFKDKLTPYLSKDGEGGTTVISKQDRSTLNSLEKIEKFRNAPESMSENRYVWNLAEMGQSYNTVIEQQEDLALVKSKIGSKRPYGIGKSCRSTRIDTHIHTMHGTNENGYPNCKKTDRKPIRQPVQTPDILRKQDNAEDMSLIKLKLYPNIGKTMKSKGFGKLCFAKEVLNDEFGSLEKRTVSENFIKEDILNGGNSCLEFDKQNWNVNNSGNPIEETKPVTSSEVRTNIDPQLMLIDKEIASLFPSTEHNSGNKLNRSNSSISSTGTSKSDNPSVDSLIRQCPTKTNSCVPPSNSYMDKYALNLVNNVGSQGNAAMMTEYNPVYGKKSDPNSSIIGRKGQGQEEGNTELREEREVKRITKCRNSGTINAANNICSSVVKSGESHVGSKEDMSKILERWQYLCPSCMSGFNDSDDLENHMKGYFSLFFL</sequence>
<keyword evidence="3" id="KW-1185">Reference proteome</keyword>
<evidence type="ECO:0000313" key="2">
    <source>
        <dbReference type="EMBL" id="KAK2723442.1"/>
    </source>
</evidence>
<comment type="caution">
    <text evidence="2">The sequence shown here is derived from an EMBL/GenBank/DDBJ whole genome shotgun (WGS) entry which is preliminary data.</text>
</comment>
<evidence type="ECO:0000256" key="1">
    <source>
        <dbReference type="SAM" id="MobiDB-lite"/>
    </source>
</evidence>
<feature type="compositionally biased region" description="Low complexity" evidence="1">
    <location>
        <begin position="292"/>
        <end position="304"/>
    </location>
</feature>
<feature type="region of interest" description="Disordered" evidence="1">
    <location>
        <begin position="280"/>
        <end position="324"/>
    </location>
</feature>
<proteinExistence type="predicted"/>
<protein>
    <submittedName>
        <fullName evidence="2">Uncharacterized protein</fullName>
    </submittedName>
</protein>
<feature type="compositionally biased region" description="Polar residues" evidence="1">
    <location>
        <begin position="280"/>
        <end position="291"/>
    </location>
</feature>